<sequence length="57" mass="7125">INYMLREYLDVFIIIYFNNVLIYMNRTLEEYIKYTKKILRKLKKHKTEVKFLGYLVS</sequence>
<reference evidence="1" key="1">
    <citation type="journal article" date="2020" name="Stud. Mycol.">
        <title>101 Dothideomycetes genomes: a test case for predicting lifestyles and emergence of pathogens.</title>
        <authorList>
            <person name="Haridas S."/>
            <person name="Albert R."/>
            <person name="Binder M."/>
            <person name="Bloem J."/>
            <person name="Labutti K."/>
            <person name="Salamov A."/>
            <person name="Andreopoulos B."/>
            <person name="Baker S."/>
            <person name="Barry K."/>
            <person name="Bills G."/>
            <person name="Bluhm B."/>
            <person name="Cannon C."/>
            <person name="Castanera R."/>
            <person name="Culley D."/>
            <person name="Daum C."/>
            <person name="Ezra D."/>
            <person name="Gonzalez J."/>
            <person name="Henrissat B."/>
            <person name="Kuo A."/>
            <person name="Liang C."/>
            <person name="Lipzen A."/>
            <person name="Lutzoni F."/>
            <person name="Magnuson J."/>
            <person name="Mondo S."/>
            <person name="Nolan M."/>
            <person name="Ohm R."/>
            <person name="Pangilinan J."/>
            <person name="Park H.-J."/>
            <person name="Ramirez L."/>
            <person name="Alfaro M."/>
            <person name="Sun H."/>
            <person name="Tritt A."/>
            <person name="Yoshinaga Y."/>
            <person name="Zwiers L.-H."/>
            <person name="Turgeon B."/>
            <person name="Goodwin S."/>
            <person name="Spatafora J."/>
            <person name="Crous P."/>
            <person name="Grigoriev I."/>
        </authorList>
    </citation>
    <scope>NUCLEOTIDE SEQUENCE</scope>
    <source>
        <strain evidence="1">CBS 207.26</strain>
    </source>
</reference>
<dbReference type="SUPFAM" id="SSF56672">
    <property type="entry name" value="DNA/RNA polymerases"/>
    <property type="match status" value="1"/>
</dbReference>
<evidence type="ECO:0008006" key="3">
    <source>
        <dbReference type="Google" id="ProtNLM"/>
    </source>
</evidence>
<dbReference type="InterPro" id="IPR043502">
    <property type="entry name" value="DNA/RNA_pol_sf"/>
</dbReference>
<dbReference type="Gene3D" id="3.30.70.270">
    <property type="match status" value="1"/>
</dbReference>
<gene>
    <name evidence="1" type="ORF">K469DRAFT_590255</name>
</gene>
<protein>
    <recommendedName>
        <fullName evidence="3">Reverse transcriptase domain-containing protein</fullName>
    </recommendedName>
</protein>
<accession>A0A6A6DSF0</accession>
<evidence type="ECO:0000313" key="1">
    <source>
        <dbReference type="EMBL" id="KAF2181149.1"/>
    </source>
</evidence>
<dbReference type="OrthoDB" id="5096095at2759"/>
<dbReference type="AlphaFoldDB" id="A0A6A6DSF0"/>
<proteinExistence type="predicted"/>
<evidence type="ECO:0000313" key="2">
    <source>
        <dbReference type="Proteomes" id="UP000800200"/>
    </source>
</evidence>
<dbReference type="Proteomes" id="UP000800200">
    <property type="component" value="Unassembled WGS sequence"/>
</dbReference>
<name>A0A6A6DSF0_9PEZI</name>
<keyword evidence="2" id="KW-1185">Reference proteome</keyword>
<organism evidence="1 2">
    <name type="scientific">Zopfia rhizophila CBS 207.26</name>
    <dbReference type="NCBI Taxonomy" id="1314779"/>
    <lineage>
        <taxon>Eukaryota</taxon>
        <taxon>Fungi</taxon>
        <taxon>Dikarya</taxon>
        <taxon>Ascomycota</taxon>
        <taxon>Pezizomycotina</taxon>
        <taxon>Dothideomycetes</taxon>
        <taxon>Dothideomycetes incertae sedis</taxon>
        <taxon>Zopfiaceae</taxon>
        <taxon>Zopfia</taxon>
    </lineage>
</organism>
<feature type="non-terminal residue" evidence="1">
    <location>
        <position position="1"/>
    </location>
</feature>
<dbReference type="InterPro" id="IPR043128">
    <property type="entry name" value="Rev_trsase/Diguanyl_cyclase"/>
</dbReference>
<dbReference type="EMBL" id="ML994654">
    <property type="protein sequence ID" value="KAF2181149.1"/>
    <property type="molecule type" value="Genomic_DNA"/>
</dbReference>